<reference evidence="1 2" key="1">
    <citation type="submission" date="2019-03" db="EMBL/GenBank/DDBJ databases">
        <title>Single cell metagenomics reveals metabolic interactions within the superorganism composed of flagellate Streblomastix strix and complex community of Bacteroidetes bacteria on its surface.</title>
        <authorList>
            <person name="Treitli S.C."/>
            <person name="Kolisko M."/>
            <person name="Husnik F."/>
            <person name="Keeling P."/>
            <person name="Hampl V."/>
        </authorList>
    </citation>
    <scope>NUCLEOTIDE SEQUENCE [LARGE SCALE GENOMIC DNA]</scope>
    <source>
        <strain evidence="1">ST1C</strain>
    </source>
</reference>
<name>A0A5J4W3N0_9EUKA</name>
<sequence>MKFRGIEEETKEYNIIQKEEFKEDIVIFIGKKQIKLSEVDRRRFNRSNDNSCTIVSPYMVDRTGKRESSIPYVMLEQ</sequence>
<protein>
    <submittedName>
        <fullName evidence="1">Uncharacterized protein</fullName>
    </submittedName>
</protein>
<accession>A0A5J4W3N0</accession>
<gene>
    <name evidence="1" type="ORF">EZS28_015203</name>
</gene>
<proteinExistence type="predicted"/>
<dbReference type="AlphaFoldDB" id="A0A5J4W3N0"/>
<comment type="caution">
    <text evidence="1">The sequence shown here is derived from an EMBL/GenBank/DDBJ whole genome shotgun (WGS) entry which is preliminary data.</text>
</comment>
<evidence type="ECO:0000313" key="1">
    <source>
        <dbReference type="EMBL" id="KAA6389272.1"/>
    </source>
</evidence>
<organism evidence="1 2">
    <name type="scientific">Streblomastix strix</name>
    <dbReference type="NCBI Taxonomy" id="222440"/>
    <lineage>
        <taxon>Eukaryota</taxon>
        <taxon>Metamonada</taxon>
        <taxon>Preaxostyla</taxon>
        <taxon>Oxymonadida</taxon>
        <taxon>Streblomastigidae</taxon>
        <taxon>Streblomastix</taxon>
    </lineage>
</organism>
<dbReference type="EMBL" id="SNRW01003652">
    <property type="protein sequence ID" value="KAA6389272.1"/>
    <property type="molecule type" value="Genomic_DNA"/>
</dbReference>
<evidence type="ECO:0000313" key="2">
    <source>
        <dbReference type="Proteomes" id="UP000324800"/>
    </source>
</evidence>
<dbReference type="Proteomes" id="UP000324800">
    <property type="component" value="Unassembled WGS sequence"/>
</dbReference>